<sequence>MISDLSPANSALLAK</sequence>
<evidence type="ECO:0000313" key="1">
    <source>
        <dbReference type="EMBL" id="JAI03444.1"/>
    </source>
</evidence>
<reference evidence="1" key="1">
    <citation type="submission" date="2014-11" db="EMBL/GenBank/DDBJ databases">
        <authorList>
            <person name="Amaro Gonzalez C."/>
        </authorList>
    </citation>
    <scope>NUCLEOTIDE SEQUENCE</scope>
</reference>
<organism evidence="1">
    <name type="scientific">Anguilla anguilla</name>
    <name type="common">European freshwater eel</name>
    <name type="synonym">Muraena anguilla</name>
    <dbReference type="NCBI Taxonomy" id="7936"/>
    <lineage>
        <taxon>Eukaryota</taxon>
        <taxon>Metazoa</taxon>
        <taxon>Chordata</taxon>
        <taxon>Craniata</taxon>
        <taxon>Vertebrata</taxon>
        <taxon>Euteleostomi</taxon>
        <taxon>Actinopterygii</taxon>
        <taxon>Neopterygii</taxon>
        <taxon>Teleostei</taxon>
        <taxon>Anguilliformes</taxon>
        <taxon>Anguillidae</taxon>
        <taxon>Anguilla</taxon>
    </lineage>
</organism>
<name>A0A0E9XP25_ANGAN</name>
<accession>A0A0E9XP25</accession>
<reference evidence="1" key="2">
    <citation type="journal article" date="2015" name="Fish Shellfish Immunol.">
        <title>Early steps in the European eel (Anguilla anguilla)-Vibrio vulnificus interaction in the gills: Role of the RtxA13 toxin.</title>
        <authorList>
            <person name="Callol A."/>
            <person name="Pajuelo D."/>
            <person name="Ebbesson L."/>
            <person name="Teles M."/>
            <person name="MacKenzie S."/>
            <person name="Amaro C."/>
        </authorList>
    </citation>
    <scope>NUCLEOTIDE SEQUENCE</scope>
</reference>
<dbReference type="EMBL" id="GBXM01005134">
    <property type="protein sequence ID" value="JAI03444.1"/>
    <property type="molecule type" value="Transcribed_RNA"/>
</dbReference>
<proteinExistence type="predicted"/>
<protein>
    <submittedName>
        <fullName evidence="1">Uncharacterized protein</fullName>
    </submittedName>
</protein>